<gene>
    <name evidence="1" type="ORF">J5U23_02141</name>
</gene>
<dbReference type="KEGG" id="sshi:J5U23_02141"/>
<dbReference type="OrthoDB" id="39146at2157"/>
<sequence>MKVKTQVKAIITNGDYKSLTINGIHVVIDDDNAYINDTPIPKEIAEDVIDHVKAETPIRLHLHYVEYEANLTLEIEDYGITVTQRGKELLTIIFKGNNALLLTPKHSHKIRNAHRLRRLLKREVISLCVR</sequence>
<proteinExistence type="predicted"/>
<reference evidence="1" key="1">
    <citation type="journal article" date="2021" name="Environ. Microbiol.">
        <title>New insights into the diversity and evolution of the archaeal mobilome from three complete genomes of Saccharolobus shibatae.</title>
        <authorList>
            <person name="Medvedeva S."/>
            <person name="Brandt D."/>
            <person name="Cvirkaite-Krupovic V."/>
            <person name="Liu Y."/>
            <person name="Severinov K."/>
            <person name="Ishino S."/>
            <person name="Ishino Y."/>
            <person name="Prangishvili D."/>
            <person name="Kalinowski J."/>
            <person name="Krupovic M."/>
        </authorList>
    </citation>
    <scope>NUCLEOTIDE SEQUENCE</scope>
    <source>
        <strain evidence="1">B12</strain>
    </source>
</reference>
<dbReference type="GeneID" id="65563628"/>
<name>A0A8F5BPX0_SACSH</name>
<accession>A0A8F5BPX0</accession>
<protein>
    <submittedName>
        <fullName evidence="1">Uncharacterized protein</fullName>
    </submittedName>
</protein>
<organism evidence="1 2">
    <name type="scientific">Saccharolobus shibatae (strain ATCC 51178 / DSM 5389 / JCM 8931 / NBRC 15437 / B12)</name>
    <name type="common">Sulfolobus shibatae</name>
    <dbReference type="NCBI Taxonomy" id="523848"/>
    <lineage>
        <taxon>Archaea</taxon>
        <taxon>Thermoproteota</taxon>
        <taxon>Thermoprotei</taxon>
        <taxon>Sulfolobales</taxon>
        <taxon>Sulfolobaceae</taxon>
        <taxon>Saccharolobus</taxon>
    </lineage>
</organism>
<evidence type="ECO:0000313" key="2">
    <source>
        <dbReference type="Proteomes" id="UP000694018"/>
    </source>
</evidence>
<dbReference type="Proteomes" id="UP000694018">
    <property type="component" value="Chromosome"/>
</dbReference>
<dbReference type="RefSeq" id="WP_218258166.1">
    <property type="nucleotide sequence ID" value="NZ_CP077717.1"/>
</dbReference>
<dbReference type="AlphaFoldDB" id="A0A8F5BPX0"/>
<dbReference type="EMBL" id="CP077717">
    <property type="protein sequence ID" value="QXJ29272.1"/>
    <property type="molecule type" value="Genomic_DNA"/>
</dbReference>
<evidence type="ECO:0000313" key="1">
    <source>
        <dbReference type="EMBL" id="QXJ29272.1"/>
    </source>
</evidence>